<dbReference type="GO" id="GO:0005743">
    <property type="term" value="C:mitochondrial inner membrane"/>
    <property type="evidence" value="ECO:0007669"/>
    <property type="project" value="TreeGrafter"/>
</dbReference>
<evidence type="ECO:0000256" key="1">
    <source>
        <dbReference type="SAM" id="Phobius"/>
    </source>
</evidence>
<feature type="transmembrane region" description="Helical" evidence="1">
    <location>
        <begin position="68"/>
        <end position="90"/>
    </location>
</feature>
<keyword evidence="1" id="KW-0472">Membrane</keyword>
<dbReference type="AlphaFoldDB" id="A0A8S4S4N9"/>
<dbReference type="Proteomes" id="UP000838756">
    <property type="component" value="Unassembled WGS sequence"/>
</dbReference>
<organism evidence="2 3">
    <name type="scientific">Pararge aegeria aegeria</name>
    <dbReference type="NCBI Taxonomy" id="348720"/>
    <lineage>
        <taxon>Eukaryota</taxon>
        <taxon>Metazoa</taxon>
        <taxon>Ecdysozoa</taxon>
        <taxon>Arthropoda</taxon>
        <taxon>Hexapoda</taxon>
        <taxon>Insecta</taxon>
        <taxon>Pterygota</taxon>
        <taxon>Neoptera</taxon>
        <taxon>Endopterygota</taxon>
        <taxon>Lepidoptera</taxon>
        <taxon>Glossata</taxon>
        <taxon>Ditrysia</taxon>
        <taxon>Papilionoidea</taxon>
        <taxon>Nymphalidae</taxon>
        <taxon>Satyrinae</taxon>
        <taxon>Satyrini</taxon>
        <taxon>Parargina</taxon>
        <taxon>Pararge</taxon>
    </lineage>
</organism>
<gene>
    <name evidence="2" type="primary">jg2014</name>
    <name evidence="2" type="ORF">PAEG_LOCUS22415</name>
</gene>
<dbReference type="GO" id="GO:0016653">
    <property type="term" value="F:oxidoreductase activity, acting on NAD(P)H, heme protein as acceptor"/>
    <property type="evidence" value="ECO:0007669"/>
    <property type="project" value="TreeGrafter"/>
</dbReference>
<comment type="caution">
    <text evidence="2">The sequence shown here is derived from an EMBL/GenBank/DDBJ whole genome shotgun (WGS) entry which is preliminary data.</text>
</comment>
<name>A0A8S4S4N9_9NEOP</name>
<proteinExistence type="predicted"/>
<dbReference type="OrthoDB" id="1726137at2759"/>
<reference evidence="2" key="1">
    <citation type="submission" date="2022-03" db="EMBL/GenBank/DDBJ databases">
        <authorList>
            <person name="Lindestad O."/>
        </authorList>
    </citation>
    <scope>NUCLEOTIDE SEQUENCE</scope>
</reference>
<protein>
    <submittedName>
        <fullName evidence="2">Jg2014 protein</fullName>
    </submittedName>
</protein>
<keyword evidence="1" id="KW-1133">Transmembrane helix</keyword>
<accession>A0A8S4S4N9</accession>
<feature type="transmembrane region" description="Helical" evidence="1">
    <location>
        <begin position="96"/>
        <end position="114"/>
    </location>
</feature>
<evidence type="ECO:0000313" key="3">
    <source>
        <dbReference type="Proteomes" id="UP000838756"/>
    </source>
</evidence>
<dbReference type="GO" id="GO:0120547">
    <property type="term" value="F:heme A synthase activity"/>
    <property type="evidence" value="ECO:0007669"/>
    <property type="project" value="InterPro"/>
</dbReference>
<dbReference type="GO" id="GO:0006784">
    <property type="term" value="P:heme A biosynthetic process"/>
    <property type="evidence" value="ECO:0007669"/>
    <property type="project" value="InterPro"/>
</dbReference>
<dbReference type="PANTHER" id="PTHR23289:SF2">
    <property type="entry name" value="CYTOCHROME C OXIDASE ASSEMBLY PROTEIN COX15 HOMOLOG"/>
    <property type="match status" value="1"/>
</dbReference>
<dbReference type="InterPro" id="IPR023754">
    <property type="entry name" value="HemeA_Synthase_type2"/>
</dbReference>
<dbReference type="EMBL" id="CAKXAJ010026033">
    <property type="protein sequence ID" value="CAH2252394.1"/>
    <property type="molecule type" value="Genomic_DNA"/>
</dbReference>
<keyword evidence="3" id="KW-1185">Reference proteome</keyword>
<keyword evidence="1" id="KW-0812">Transmembrane</keyword>
<sequence length="124" mass="13673">MVVKENFVRKPVCLRVLHNVLKVKQPVEVKWHNRTVLLVVPTTQDFEGSRLLVAGLQWHGGCCSGARCLGFVNCACVQVGLGILTLLHYVPTPLAAGHQSGSLALLTLAIWLTHEIKLLKYIPK</sequence>
<evidence type="ECO:0000313" key="2">
    <source>
        <dbReference type="EMBL" id="CAH2252394.1"/>
    </source>
</evidence>
<dbReference type="PANTHER" id="PTHR23289">
    <property type="entry name" value="CYTOCHROME C OXIDASE ASSEMBLY PROTEIN COX15"/>
    <property type="match status" value="1"/>
</dbReference>